<organism evidence="1">
    <name type="scientific">mine drainage metagenome</name>
    <dbReference type="NCBI Taxonomy" id="410659"/>
    <lineage>
        <taxon>unclassified sequences</taxon>
        <taxon>metagenomes</taxon>
        <taxon>ecological metagenomes</taxon>
    </lineage>
</organism>
<gene>
    <name evidence="1" type="ORF">GALL_409680</name>
</gene>
<protein>
    <submittedName>
        <fullName evidence="1">Uncharacterized protein</fullName>
    </submittedName>
</protein>
<evidence type="ECO:0000313" key="1">
    <source>
        <dbReference type="EMBL" id="OIQ77342.1"/>
    </source>
</evidence>
<proteinExistence type="predicted"/>
<comment type="caution">
    <text evidence="1">The sequence shown here is derived from an EMBL/GenBank/DDBJ whole genome shotgun (WGS) entry which is preliminary data.</text>
</comment>
<dbReference type="AntiFam" id="ANF00149">
    <property type="entry name" value="Shadow ORF (opposite cshA)"/>
</dbReference>
<reference evidence="1" key="1">
    <citation type="submission" date="2016-10" db="EMBL/GenBank/DDBJ databases">
        <title>Sequence of Gallionella enrichment culture.</title>
        <authorList>
            <person name="Poehlein A."/>
            <person name="Muehling M."/>
            <person name="Daniel R."/>
        </authorList>
    </citation>
    <scope>NUCLEOTIDE SEQUENCE</scope>
</reference>
<name>A0A1J5Q108_9ZZZZ</name>
<sequence length="365" mass="39220">MIHQRHGGTAGTRAAGAADAVDVIFRHVGQFEVHHLRKLVDVEAARGDVGGHQHRDAAVLELRQRLGAGRLALVAMDGGGRNAVLDQFFGQAVGAVLGAGEYQHLFPGVMFDQVAHQVALVALLHQVHGLFHQFRRGVAASDGDEARIVQQAFRQFLDLVGEGGGEQQVLALFRQHYEYFLDVADEAHVQHAVGFVQHQDFDAGQVQCALSEVVEQAAGGGDQDVQGLLQAGVLRADADAAEHHHGSVIEVFAVGLDRFLDLRCEFARRHQNQAARAAGLGCHRLFAQQMQDRQGEAGGLAGAGLCAGQQVAALEHQRDGLRLHRGWGGITGVCDGLQQWLRQTEVGEMDFLSQGVTPATACYSS</sequence>
<accession>A0A1J5Q108</accession>
<dbReference type="AlphaFoldDB" id="A0A1J5Q108"/>
<dbReference type="EMBL" id="MLJW01001639">
    <property type="protein sequence ID" value="OIQ77342.1"/>
    <property type="molecule type" value="Genomic_DNA"/>
</dbReference>